<evidence type="ECO:0000313" key="2">
    <source>
        <dbReference type="EMBL" id="KAJ8959741.1"/>
    </source>
</evidence>
<comment type="caution">
    <text evidence="2">The sequence shown here is derived from an EMBL/GenBank/DDBJ whole genome shotgun (WGS) entry which is preliminary data.</text>
</comment>
<dbReference type="Pfam" id="PF14469">
    <property type="entry name" value="AKAP28"/>
    <property type="match status" value="1"/>
</dbReference>
<reference evidence="2" key="1">
    <citation type="journal article" date="2023" name="Insect Mol. Biol.">
        <title>Genome sequencing provides insights into the evolution of gene families encoding plant cell wall-degrading enzymes in longhorned beetles.</title>
        <authorList>
            <person name="Shin N.R."/>
            <person name="Okamura Y."/>
            <person name="Kirsch R."/>
            <person name="Pauchet Y."/>
        </authorList>
    </citation>
    <scope>NUCLEOTIDE SEQUENCE</scope>
    <source>
        <strain evidence="2">RBIC_L_NR</strain>
    </source>
</reference>
<protein>
    <submittedName>
        <fullName evidence="2">Uncharacterized protein</fullName>
    </submittedName>
</protein>
<dbReference type="GO" id="GO:0034237">
    <property type="term" value="F:protein kinase A regulatory subunit binding"/>
    <property type="evidence" value="ECO:0007669"/>
    <property type="project" value="TreeGrafter"/>
</dbReference>
<evidence type="ECO:0000313" key="3">
    <source>
        <dbReference type="Proteomes" id="UP001162156"/>
    </source>
</evidence>
<name>A0AAV8Z677_9CUCU</name>
<proteinExistence type="predicted"/>
<organism evidence="2 3">
    <name type="scientific">Rhamnusium bicolor</name>
    <dbReference type="NCBI Taxonomy" id="1586634"/>
    <lineage>
        <taxon>Eukaryota</taxon>
        <taxon>Metazoa</taxon>
        <taxon>Ecdysozoa</taxon>
        <taxon>Arthropoda</taxon>
        <taxon>Hexapoda</taxon>
        <taxon>Insecta</taxon>
        <taxon>Pterygota</taxon>
        <taxon>Neoptera</taxon>
        <taxon>Endopterygota</taxon>
        <taxon>Coleoptera</taxon>
        <taxon>Polyphaga</taxon>
        <taxon>Cucujiformia</taxon>
        <taxon>Chrysomeloidea</taxon>
        <taxon>Cerambycidae</taxon>
        <taxon>Lepturinae</taxon>
        <taxon>Rhagiini</taxon>
        <taxon>Rhamnusium</taxon>
    </lineage>
</organism>
<gene>
    <name evidence="2" type="ORF">NQ314_006168</name>
</gene>
<dbReference type="PANTHER" id="PTHR35075:SF1">
    <property type="entry name" value="A-KINASE ANCHOR PROTEIN 14"/>
    <property type="match status" value="1"/>
</dbReference>
<dbReference type="EMBL" id="JANEYF010001674">
    <property type="protein sequence ID" value="KAJ8959741.1"/>
    <property type="molecule type" value="Genomic_DNA"/>
</dbReference>
<dbReference type="GO" id="GO:0005952">
    <property type="term" value="C:cAMP-dependent protein kinase complex"/>
    <property type="evidence" value="ECO:0007669"/>
    <property type="project" value="TreeGrafter"/>
</dbReference>
<accession>A0AAV8Z677</accession>
<dbReference type="Proteomes" id="UP001162156">
    <property type="component" value="Unassembled WGS sequence"/>
</dbReference>
<dbReference type="InterPro" id="IPR025663">
    <property type="entry name" value="AKAP_28"/>
</dbReference>
<sequence length="402" mass="45622">MGSNVNVELEECPCSCIPKTETPFTVHSQTSYSDLMIDGSEEQIVASSTGSLITFIDSIDDSRYKKSVDEVEISDTEIVNASLDYEFNTNKMDKVSEAIIIDDSQQLITESKTPGKATTTQKSEALIPEEKSTKQSLPSEVSVPEEPVPIKTLPKFYENIITIKHVVEIHMASGKYLGTVRDNKFQLTDDEDESKSEEAWELYSEASISEDEDLEQHEEEQLDQLADGCENYLHFVNNAHNFLDKTFKSAEDACISKYDITVPELPRKPREKNIVWPTIEQFTRELGIKKVKEYIKFTFDLRENWIYNINFVAAQSDLSSDFYLFEVNMSLPAPSYPVAQATVSIYFRYEVSRIKPPNCPVTVTFTIESVNEIMIPGKIIINDRILLRVANSKLSVFSSVNF</sequence>
<dbReference type="AlphaFoldDB" id="A0AAV8Z677"/>
<dbReference type="PANTHER" id="PTHR35075">
    <property type="entry name" value="A-KINASE ANCHOR PROTEIN 14"/>
    <property type="match status" value="1"/>
</dbReference>
<feature type="compositionally biased region" description="Polar residues" evidence="1">
    <location>
        <begin position="110"/>
        <end position="123"/>
    </location>
</feature>
<keyword evidence="3" id="KW-1185">Reference proteome</keyword>
<feature type="region of interest" description="Disordered" evidence="1">
    <location>
        <begin position="110"/>
        <end position="140"/>
    </location>
</feature>
<evidence type="ECO:0000256" key="1">
    <source>
        <dbReference type="SAM" id="MobiDB-lite"/>
    </source>
</evidence>
<dbReference type="InterPro" id="IPR053084">
    <property type="entry name" value="AKAP"/>
</dbReference>